<dbReference type="PANTHER" id="PTHR30627">
    <property type="entry name" value="PEPTIDOGLYCAN D,D-TRANSPEPTIDASE"/>
    <property type="match status" value="1"/>
</dbReference>
<feature type="region of interest" description="Disordered" evidence="4">
    <location>
        <begin position="1"/>
        <end position="20"/>
    </location>
</feature>
<keyword evidence="3 5" id="KW-0472">Membrane</keyword>
<accession>A0A8J7WRH4</accession>
<dbReference type="InterPro" id="IPR001460">
    <property type="entry name" value="PCN-bd_Tpept"/>
</dbReference>
<dbReference type="EMBL" id="JAGSXH010000040">
    <property type="protein sequence ID" value="MBS2964054.1"/>
    <property type="molecule type" value="Genomic_DNA"/>
</dbReference>
<proteinExistence type="inferred from homology"/>
<keyword evidence="5" id="KW-0812">Transmembrane</keyword>
<dbReference type="AlphaFoldDB" id="A0A8J7WRH4"/>
<keyword evidence="9" id="KW-1185">Reference proteome</keyword>
<feature type="transmembrane region" description="Helical" evidence="5">
    <location>
        <begin position="28"/>
        <end position="47"/>
    </location>
</feature>
<dbReference type="InterPro" id="IPR050515">
    <property type="entry name" value="Beta-lactam/transpept"/>
</dbReference>
<evidence type="ECO:0000256" key="2">
    <source>
        <dbReference type="ARBA" id="ARBA00007171"/>
    </source>
</evidence>
<evidence type="ECO:0000256" key="1">
    <source>
        <dbReference type="ARBA" id="ARBA00004370"/>
    </source>
</evidence>
<protein>
    <submittedName>
        <fullName evidence="8">Penicillin-binding protein 2</fullName>
    </submittedName>
</protein>
<organism evidence="8 9">
    <name type="scientific">Actinocrinis puniceicyclus</name>
    <dbReference type="NCBI Taxonomy" id="977794"/>
    <lineage>
        <taxon>Bacteria</taxon>
        <taxon>Bacillati</taxon>
        <taxon>Actinomycetota</taxon>
        <taxon>Actinomycetes</taxon>
        <taxon>Catenulisporales</taxon>
        <taxon>Actinospicaceae</taxon>
        <taxon>Actinocrinis</taxon>
    </lineage>
</organism>
<evidence type="ECO:0000256" key="5">
    <source>
        <dbReference type="SAM" id="Phobius"/>
    </source>
</evidence>
<sequence length="601" mass="62426">MRTRTENRVSAPPAAAKPLQLGDPRRRLRVGMITMAFVLSLFGGRLFQLQAVDAVNYGASAAAARTQDYVLTATRGAILDSAGRPLAESVDAVDITADPVQVRSLKQDPAVYASKLAALLGNPPGSVDVGKLRAKLSDVTTRYVLLAKQITPQVWNQVKALGLSGVYGVPDAKTVYPSGPVASNLVGFIDGSGKGAAGLERAYDGLLAGKNGRISYQAADGAEIPTAGINEQAPVPGTSIETTIDAAIQWAAQRTIDAQVSASKAESGTVVVMDPRTGAILALATSPSYDQTNLSAVNPADLGDRAVSEVYEPGSVAKVITMAAAIQQGVASPTTRVVVPGAIQREGTVFHDDTAHATEHLTLTGVLAESSNIGTIETTDTFGPDRDQILYRYLTEFGFGRYTGLNLPGESAGLLAPPSKWSGSQRYTIPFGQGLSVNAVQATSVFATIADAGARVTPNLVKGYVDTGGRFTAAPAASRTQVVSPGTAHEVEQMMESVVSEKGTAPAAKIPGYRVAGKTGTANRFDSRCGGYCGYTASFIGFAPADDPQLVVSAVIQDPTSGPYFGGSIAAPVFQKVMSFALQSLAIPPTGTKPPNLPVQW</sequence>
<dbReference type="Gene3D" id="3.90.1310.10">
    <property type="entry name" value="Penicillin-binding protein 2a (Domain 2)"/>
    <property type="match status" value="1"/>
</dbReference>
<reference evidence="8" key="1">
    <citation type="submission" date="2021-04" db="EMBL/GenBank/DDBJ databases">
        <title>Genome based classification of Actinospica acidithermotolerans sp. nov., an actinobacterium isolated from an Indonesian hot spring.</title>
        <authorList>
            <person name="Kusuma A.B."/>
            <person name="Putra K.E."/>
            <person name="Nafisah S."/>
            <person name="Loh J."/>
            <person name="Nouioui I."/>
            <person name="Goodfellow M."/>
        </authorList>
    </citation>
    <scope>NUCLEOTIDE SEQUENCE</scope>
    <source>
        <strain evidence="8">DSM 45618</strain>
    </source>
</reference>
<name>A0A8J7WRH4_9ACTN</name>
<dbReference type="GO" id="GO:0071555">
    <property type="term" value="P:cell wall organization"/>
    <property type="evidence" value="ECO:0007669"/>
    <property type="project" value="TreeGrafter"/>
</dbReference>
<evidence type="ECO:0000313" key="9">
    <source>
        <dbReference type="Proteomes" id="UP000677913"/>
    </source>
</evidence>
<keyword evidence="5" id="KW-1133">Transmembrane helix</keyword>
<dbReference type="Proteomes" id="UP000677913">
    <property type="component" value="Unassembled WGS sequence"/>
</dbReference>
<evidence type="ECO:0000256" key="3">
    <source>
        <dbReference type="ARBA" id="ARBA00023136"/>
    </source>
</evidence>
<evidence type="ECO:0000256" key="4">
    <source>
        <dbReference type="SAM" id="MobiDB-lite"/>
    </source>
</evidence>
<dbReference type="InterPro" id="IPR005311">
    <property type="entry name" value="PBP_dimer"/>
</dbReference>
<dbReference type="GO" id="GO:0008658">
    <property type="term" value="F:penicillin binding"/>
    <property type="evidence" value="ECO:0007669"/>
    <property type="project" value="InterPro"/>
</dbReference>
<gene>
    <name evidence="8" type="ORF">KGA66_13435</name>
</gene>
<dbReference type="RefSeq" id="WP_211468327.1">
    <property type="nucleotide sequence ID" value="NZ_JAGSXH010000040.1"/>
</dbReference>
<dbReference type="InterPro" id="IPR012338">
    <property type="entry name" value="Beta-lactam/transpept-like"/>
</dbReference>
<dbReference type="SUPFAM" id="SSF56519">
    <property type="entry name" value="Penicillin binding protein dimerisation domain"/>
    <property type="match status" value="1"/>
</dbReference>
<dbReference type="Gene3D" id="3.40.710.10">
    <property type="entry name" value="DD-peptidase/beta-lactamase superfamily"/>
    <property type="match status" value="1"/>
</dbReference>
<dbReference type="Pfam" id="PF00905">
    <property type="entry name" value="Transpeptidase"/>
    <property type="match status" value="1"/>
</dbReference>
<evidence type="ECO:0000313" key="8">
    <source>
        <dbReference type="EMBL" id="MBS2964054.1"/>
    </source>
</evidence>
<comment type="caution">
    <text evidence="8">The sequence shown here is derived from an EMBL/GenBank/DDBJ whole genome shotgun (WGS) entry which is preliminary data.</text>
</comment>
<feature type="domain" description="Penicillin-binding protein transpeptidase" evidence="6">
    <location>
        <begin position="268"/>
        <end position="578"/>
    </location>
</feature>
<comment type="similarity">
    <text evidence="2">Belongs to the transpeptidase family.</text>
</comment>
<dbReference type="SUPFAM" id="SSF56601">
    <property type="entry name" value="beta-lactamase/transpeptidase-like"/>
    <property type="match status" value="1"/>
</dbReference>
<dbReference type="Gene3D" id="3.30.450.330">
    <property type="match status" value="1"/>
</dbReference>
<dbReference type="PANTHER" id="PTHR30627:SF1">
    <property type="entry name" value="PEPTIDOGLYCAN D,D-TRANSPEPTIDASE FTSI"/>
    <property type="match status" value="1"/>
</dbReference>
<comment type="subcellular location">
    <subcellularLocation>
        <location evidence="1">Membrane</location>
    </subcellularLocation>
</comment>
<dbReference type="GO" id="GO:0005886">
    <property type="term" value="C:plasma membrane"/>
    <property type="evidence" value="ECO:0007669"/>
    <property type="project" value="TreeGrafter"/>
</dbReference>
<dbReference type="Pfam" id="PF03717">
    <property type="entry name" value="PBP_dimer"/>
    <property type="match status" value="1"/>
</dbReference>
<evidence type="ECO:0000259" key="7">
    <source>
        <dbReference type="Pfam" id="PF03717"/>
    </source>
</evidence>
<evidence type="ECO:0000259" key="6">
    <source>
        <dbReference type="Pfam" id="PF00905"/>
    </source>
</evidence>
<dbReference type="InterPro" id="IPR036138">
    <property type="entry name" value="PBP_dimer_sf"/>
</dbReference>
<feature type="domain" description="Penicillin-binding protein dimerisation" evidence="7">
    <location>
        <begin position="72"/>
        <end position="219"/>
    </location>
</feature>